<dbReference type="EMBL" id="MHRT01000007">
    <property type="protein sequence ID" value="OHA28806.1"/>
    <property type="molecule type" value="Genomic_DNA"/>
</dbReference>
<evidence type="ECO:0008006" key="3">
    <source>
        <dbReference type="Google" id="ProtNLM"/>
    </source>
</evidence>
<name>A0A1G2MXZ7_9BACT</name>
<dbReference type="Proteomes" id="UP000178089">
    <property type="component" value="Unassembled WGS sequence"/>
</dbReference>
<comment type="caution">
    <text evidence="1">The sequence shown here is derived from an EMBL/GenBank/DDBJ whole genome shotgun (WGS) entry which is preliminary data.</text>
</comment>
<accession>A0A1G2MXZ7</accession>
<protein>
    <recommendedName>
        <fullName evidence="3">Type 4 fimbrial biogenesis protein PilX N-terminal domain-containing protein</fullName>
    </recommendedName>
</protein>
<gene>
    <name evidence="1" type="ORF">A3F51_02395</name>
</gene>
<proteinExistence type="predicted"/>
<evidence type="ECO:0000313" key="1">
    <source>
        <dbReference type="EMBL" id="OHA28806.1"/>
    </source>
</evidence>
<sequence>MNKKNKHSGYTLLFAVLVSSLVLGVAAFVTGIAKKQYILSAAARDSMYSFYNADSAIECAVSGSGWNGATSSPATIGCGSFTVTGNLFQKIDFVPSEFSDTFITPFYSIDSYNNNKGIPISFGQSGCALLKIWVGYDSSGNLRKIFEARGYNIDCVSGGPSSSARNVERAIRVRQ</sequence>
<reference evidence="1 2" key="1">
    <citation type="journal article" date="2016" name="Nat. Commun.">
        <title>Thousands of microbial genomes shed light on interconnected biogeochemical processes in an aquifer system.</title>
        <authorList>
            <person name="Anantharaman K."/>
            <person name="Brown C.T."/>
            <person name="Hug L.A."/>
            <person name="Sharon I."/>
            <person name="Castelle C.J."/>
            <person name="Probst A.J."/>
            <person name="Thomas B.C."/>
            <person name="Singh A."/>
            <person name="Wilkins M.J."/>
            <person name="Karaoz U."/>
            <person name="Brodie E.L."/>
            <person name="Williams K.H."/>
            <person name="Hubbard S.S."/>
            <person name="Banfield J.F."/>
        </authorList>
    </citation>
    <scope>NUCLEOTIDE SEQUENCE [LARGE SCALE GENOMIC DNA]</scope>
</reference>
<dbReference type="STRING" id="1802315.A3F51_02395"/>
<evidence type="ECO:0000313" key="2">
    <source>
        <dbReference type="Proteomes" id="UP000178089"/>
    </source>
</evidence>
<dbReference type="AlphaFoldDB" id="A0A1G2MXZ7"/>
<organism evidence="1 2">
    <name type="scientific">Candidatus Taylorbacteria bacterium RIFCSPHIGHO2_12_FULL_45_16</name>
    <dbReference type="NCBI Taxonomy" id="1802315"/>
    <lineage>
        <taxon>Bacteria</taxon>
        <taxon>Candidatus Tayloriibacteriota</taxon>
    </lineage>
</organism>